<dbReference type="EMBL" id="JASCIQ010000066">
    <property type="protein sequence ID" value="MDI3409283.1"/>
    <property type="molecule type" value="Genomic_DNA"/>
</dbReference>
<protein>
    <submittedName>
        <fullName evidence="1">Uncharacterized protein</fullName>
    </submittedName>
</protein>
<accession>A0ABT6SPC7</accession>
<organism evidence="1 2">
    <name type="scientific">Streptomyces cavernicola</name>
    <dbReference type="NCBI Taxonomy" id="3043613"/>
    <lineage>
        <taxon>Bacteria</taxon>
        <taxon>Bacillati</taxon>
        <taxon>Actinomycetota</taxon>
        <taxon>Actinomycetes</taxon>
        <taxon>Kitasatosporales</taxon>
        <taxon>Streptomycetaceae</taxon>
        <taxon>Streptomyces</taxon>
    </lineage>
</organism>
<evidence type="ECO:0000313" key="1">
    <source>
        <dbReference type="EMBL" id="MDI3409283.1"/>
    </source>
</evidence>
<proteinExistence type="predicted"/>
<reference evidence="1 2" key="1">
    <citation type="submission" date="2023-05" db="EMBL/GenBank/DDBJ databases">
        <title>Draft genome sequence of Streptomyces sp. B-S-A6 isolated from a cave soil in Thailand.</title>
        <authorList>
            <person name="Chamroensaksri N."/>
            <person name="Muangham S."/>
        </authorList>
    </citation>
    <scope>NUCLEOTIDE SEQUENCE [LARGE SCALE GENOMIC DNA]</scope>
    <source>
        <strain evidence="1 2">B-S-A6</strain>
    </source>
</reference>
<dbReference type="RefSeq" id="WP_282547153.1">
    <property type="nucleotide sequence ID" value="NZ_JASCIQ010000066.1"/>
</dbReference>
<name>A0ABT6SPC7_9ACTN</name>
<evidence type="ECO:0000313" key="2">
    <source>
        <dbReference type="Proteomes" id="UP001223978"/>
    </source>
</evidence>
<sequence length="174" mass="19021">MTTESIDDGRIQVIGFDPSTLSPGDVTVTTESGPVRLYSRAQVRTAVADGLKLAADEAHVSSYADRFAWESAVMTLLDQPSALWAEVKSRHHSATDDIEAADDEAPQYTREQISQAVNNGVDLPAAQERRTVADDLDNLIVNAALTLLDDPDADFYKVVTKNYGESPRVVRSWL</sequence>
<dbReference type="Proteomes" id="UP001223978">
    <property type="component" value="Unassembled WGS sequence"/>
</dbReference>
<comment type="caution">
    <text evidence="1">The sequence shown here is derived from an EMBL/GenBank/DDBJ whole genome shotgun (WGS) entry which is preliminary data.</text>
</comment>
<keyword evidence="2" id="KW-1185">Reference proteome</keyword>
<gene>
    <name evidence="1" type="ORF">QIS96_36370</name>
</gene>